<dbReference type="GO" id="GO:0031146">
    <property type="term" value="P:SCF-dependent proteasomal ubiquitin-dependent protein catabolic process"/>
    <property type="evidence" value="ECO:0007669"/>
    <property type="project" value="InterPro"/>
</dbReference>
<dbReference type="PANTHER" id="PTHR12697:SF20">
    <property type="entry name" value="HEAT REPEAT-CONTAINING PROTEIN 4"/>
    <property type="match status" value="1"/>
</dbReference>
<dbReference type="Pfam" id="PF19729">
    <property type="entry name" value="LRR_FBXL18"/>
    <property type="match status" value="1"/>
</dbReference>
<dbReference type="SUPFAM" id="SSF48371">
    <property type="entry name" value="ARM repeat"/>
    <property type="match status" value="1"/>
</dbReference>
<dbReference type="Pfam" id="PF13646">
    <property type="entry name" value="HEAT_2"/>
    <property type="match status" value="1"/>
</dbReference>
<evidence type="ECO:0000256" key="1">
    <source>
        <dbReference type="SAM" id="MobiDB-lite"/>
    </source>
</evidence>
<feature type="compositionally biased region" description="Acidic residues" evidence="1">
    <location>
        <begin position="271"/>
        <end position="281"/>
    </location>
</feature>
<comment type="caution">
    <text evidence="3">The sequence shown here is derived from an EMBL/GenBank/DDBJ whole genome shotgun (WGS) entry which is preliminary data.</text>
</comment>
<evidence type="ECO:0000259" key="2">
    <source>
        <dbReference type="Pfam" id="PF19729"/>
    </source>
</evidence>
<protein>
    <recommendedName>
        <fullName evidence="2">F-box/LRR-repeat protein 18 LRR domain-containing protein</fullName>
    </recommendedName>
</protein>
<dbReference type="Gene3D" id="3.80.10.10">
    <property type="entry name" value="Ribonuclease Inhibitor"/>
    <property type="match status" value="1"/>
</dbReference>
<dbReference type="InterPro" id="IPR032675">
    <property type="entry name" value="LRR_dom_sf"/>
</dbReference>
<dbReference type="InterPro" id="IPR016024">
    <property type="entry name" value="ARM-type_fold"/>
</dbReference>
<dbReference type="OrthoDB" id="9856535at2759"/>
<dbReference type="PANTHER" id="PTHR12697">
    <property type="entry name" value="PBS LYASE HEAT-LIKE PROTEIN"/>
    <property type="match status" value="1"/>
</dbReference>
<organism evidence="3 4">
    <name type="scientific">Pomacea canaliculata</name>
    <name type="common">Golden apple snail</name>
    <dbReference type="NCBI Taxonomy" id="400727"/>
    <lineage>
        <taxon>Eukaryota</taxon>
        <taxon>Metazoa</taxon>
        <taxon>Spiralia</taxon>
        <taxon>Lophotrochozoa</taxon>
        <taxon>Mollusca</taxon>
        <taxon>Gastropoda</taxon>
        <taxon>Caenogastropoda</taxon>
        <taxon>Architaenioglossa</taxon>
        <taxon>Ampullarioidea</taxon>
        <taxon>Ampullariidae</taxon>
        <taxon>Pomacea</taxon>
    </lineage>
</organism>
<evidence type="ECO:0000313" key="3">
    <source>
        <dbReference type="EMBL" id="PVD30031.1"/>
    </source>
</evidence>
<accession>A0A2T7P9E5</accession>
<dbReference type="SUPFAM" id="SSF52047">
    <property type="entry name" value="RNI-like"/>
    <property type="match status" value="1"/>
</dbReference>
<dbReference type="GO" id="GO:0019135">
    <property type="term" value="F:deoxyhypusine monooxygenase activity"/>
    <property type="evidence" value="ECO:0007669"/>
    <property type="project" value="TreeGrafter"/>
</dbReference>
<dbReference type="Gene3D" id="1.25.10.10">
    <property type="entry name" value="Leucine-rich Repeat Variant"/>
    <property type="match status" value="2"/>
</dbReference>
<dbReference type="InterPro" id="IPR045627">
    <property type="entry name" value="FBXL18_LRR"/>
</dbReference>
<feature type="region of interest" description="Disordered" evidence="1">
    <location>
        <begin position="271"/>
        <end position="291"/>
    </location>
</feature>
<keyword evidence="4" id="KW-1185">Reference proteome</keyword>
<gene>
    <name evidence="3" type="ORF">C0Q70_09292</name>
</gene>
<dbReference type="InterPro" id="IPR011989">
    <property type="entry name" value="ARM-like"/>
</dbReference>
<reference evidence="3 4" key="1">
    <citation type="submission" date="2018-04" db="EMBL/GenBank/DDBJ databases">
        <title>The genome of golden apple snail Pomacea canaliculata provides insight into stress tolerance and invasive adaptation.</title>
        <authorList>
            <person name="Liu C."/>
            <person name="Liu B."/>
            <person name="Ren Y."/>
            <person name="Zhang Y."/>
            <person name="Wang H."/>
            <person name="Li S."/>
            <person name="Jiang F."/>
            <person name="Yin L."/>
            <person name="Zhang G."/>
            <person name="Qian W."/>
            <person name="Fan W."/>
        </authorList>
    </citation>
    <scope>NUCLEOTIDE SEQUENCE [LARGE SCALE GENOMIC DNA]</scope>
    <source>
        <strain evidence="3">SZHN2017</strain>
        <tissue evidence="3">Muscle</tissue>
    </source>
</reference>
<dbReference type="STRING" id="400727.A0A2T7P9E5"/>
<proteinExistence type="predicted"/>
<evidence type="ECO:0000313" key="4">
    <source>
        <dbReference type="Proteomes" id="UP000245119"/>
    </source>
</evidence>
<dbReference type="Proteomes" id="UP000245119">
    <property type="component" value="Linkage Group LG5"/>
</dbReference>
<feature type="domain" description="F-box/LRR-repeat protein 18 LRR" evidence="2">
    <location>
        <begin position="1225"/>
        <end position="1590"/>
    </location>
</feature>
<name>A0A2T7P9E5_POMCA</name>
<sequence length="1642" mass="184913">MPLFGLDDVEMRKHLGKPAASLLSFQSVTVDSRPVDRRYLKKISNGMTFDESVVKERCFHMLPYDSKYLEEALDTSSLIRSRPKTNYGYIPHGTSTRHMPCGVTFATKLPFLRPIQRKTTEKVVKARVEANKKATENVSSSRSISRSQTDVPIDCKETDRCEVDKNDAVIFMTEVNESESKLKQPETLENLNKQLKELYTLQAGDAEDVVKGTTQSEERKNGWYQYLLSQLSEVTATWMVHESMPLSKDQQRLAKTLEDWYGKPRTTDLIQEEISDSEEDENKSKDQEKRLKRKWKKKEASLLEQVYQISGTHSALDPYSDDNKAPFYRQPAGIRRKRKSIEKEEGAVNATAHKIKLPEIKQPAPPTLHDFFPSKVGDKLFKTSNEYERELLTGVEQIHQRGSDDSTILMASTNLYKKVLQKEYPEDPSHWCPESNNTTRKLEKDHQTKYEIGRRRWMGLPKPFDDMFEAQKVLPPGADSNYMMSVDPATKRQVTQNHSLIQILNEWRTKWNLSGQYADCTYDDIIKDMADIQPHVRLKAISMIGKAAEFKATYEELGSLSTSYPDSLGKSVPEHVFVALGCLLNDSNEEVKRAAAITLYALDHPVPKAEEVMQKALHSEASLERWTAAQCLAHYGICDSEVVDEVIKQILQSEEPVKHEKGFALLARMSKNTTLVHSMVAEQLNSSSWRHRVIACKMFPVLYGNINKDVTHKLSEMMWHDWNEDVRQAAAQCLGKTSHGQHVHDDILRCIAYGSERVKLEAISRIGQLGIMTAKLLPAFLECFHDQYMSIRCECCITSGNLKITDEQVMSKLVHLATFDPIWKVKALAIQALGKVGVVTTQVKECLLWALSYENNDAVRAEACHSLVGLNMLDDTVVALLQERLLVESSQMVQDEMVEALRKMGVAATEDMNMVAQIKKEVRKLCIPTVIASQIVLDEADEMRQNNLANMVYMSEAEIEEREKMNERVKSTYDDLSARYVGMIEDILKVDKGLSTSHSSGSQLFLTVPAVASHKPSPSHDHNSTDANDHVLVDIDYCLNGKPLDGESDEVFDQASSSELHIGKIESVPASREDIRSTEVIQDEAMGVELPVPDMNSHGDKSPAAGSSQWTLRAKLADHNVEVAIPLKLQITNPEAMKRIRCLSISDAVDSFARMFFFSTLLEVCKQSTLYLTTLLQPMGTPEHLKNKPHYVETLKNIEQMELLDISRTVQPIPNEIFSLDRAVNLQYLNVADNTMVSSQSLHILADNCPRLVSINLRNCHSILLKSTEGSSEEKIVDSSGLQTLLLNCSELRHINLSGVHLHADDFAHSSFSSLCHLLAINSNWKSVALSPCCLCPMKVDEITTTMQTTGNKRVMVRYSDETGVKRQRIGIQPPDLHMSVEEELTSELGKLVRVSPNMESFELIGAGFRSACNKKYGLQPETFNSKVCAYATAVGEQELLCIRQWKKLVYLQLTAVPGIFKGDFLAGIVRNCVQLKQLFLSHLGMGVLCCYRQGLRSALPLAHCLKDLRLEQPGLQLNESLWTSLGQVSTLERLCVVARDGIFEKESVIVDYVKSVPSLIALQLLTNNTLTSCRNLQTKLAQTFSQERRPFSQCIFPLKHPTLLEFASSVPDVHLDELTILNSTICLRPPGWGRMPKTNIG</sequence>
<dbReference type="EMBL" id="PZQS01000005">
    <property type="protein sequence ID" value="PVD30031.1"/>
    <property type="molecule type" value="Genomic_DNA"/>
</dbReference>